<evidence type="ECO:0000256" key="1">
    <source>
        <dbReference type="SAM" id="MobiDB-lite"/>
    </source>
</evidence>
<comment type="caution">
    <text evidence="2">The sequence shown here is derived from an EMBL/GenBank/DDBJ whole genome shotgun (WGS) entry which is preliminary data.</text>
</comment>
<gene>
    <name evidence="2" type="ORF">SAMN05216246_1241</name>
</gene>
<feature type="region of interest" description="Disordered" evidence="1">
    <location>
        <begin position="150"/>
        <end position="267"/>
    </location>
</feature>
<sequence length="267" mass="29127">MMRAIGPIAGTSRVTAAAGISIGGIRTGTVLTTNTSAIRRTGTTITDAPTGRPLSGMRTLHRGTISRARRRPQTRPRLRNIDVLTLRRACAHLGHIHTGRIDTGRIHRHTIGNIHVRARHIDPGRRVSASPLADHIIEIEVEVQRRLDLPRDKTSRNLDHLPDPSTHGIQERQNTIDRDRDLPGTSQLRTRRPELPSLTRPSNNTNNQSASHAPNHSTGMADTPYAPSRPRTASRRRNAPPILGGPKSRSAGSVETWAAGSVAPSLI</sequence>
<protein>
    <submittedName>
        <fullName evidence="2">Uncharacterized protein</fullName>
    </submittedName>
</protein>
<name>A0ABY1IKQ2_9ACTO</name>
<feature type="compositionally biased region" description="Basic and acidic residues" evidence="1">
    <location>
        <begin position="150"/>
        <end position="162"/>
    </location>
</feature>
<accession>A0ABY1IKQ2</accession>
<evidence type="ECO:0000313" key="3">
    <source>
        <dbReference type="Proteomes" id="UP000184390"/>
    </source>
</evidence>
<evidence type="ECO:0000313" key="2">
    <source>
        <dbReference type="EMBL" id="SHJ31376.1"/>
    </source>
</evidence>
<proteinExistence type="predicted"/>
<keyword evidence="3" id="KW-1185">Reference proteome</keyword>
<dbReference type="Proteomes" id="UP000184390">
    <property type="component" value="Unassembled WGS sequence"/>
</dbReference>
<organism evidence="2 3">
    <name type="scientific">Actinomyces denticolens</name>
    <dbReference type="NCBI Taxonomy" id="52767"/>
    <lineage>
        <taxon>Bacteria</taxon>
        <taxon>Bacillati</taxon>
        <taxon>Actinomycetota</taxon>
        <taxon>Actinomycetes</taxon>
        <taxon>Actinomycetales</taxon>
        <taxon>Actinomycetaceae</taxon>
        <taxon>Actinomyces</taxon>
    </lineage>
</organism>
<dbReference type="EMBL" id="FQYL01000024">
    <property type="protein sequence ID" value="SHJ31376.1"/>
    <property type="molecule type" value="Genomic_DNA"/>
</dbReference>
<reference evidence="2 3" key="1">
    <citation type="submission" date="2016-11" db="EMBL/GenBank/DDBJ databases">
        <authorList>
            <person name="Varghese N."/>
            <person name="Submissions S."/>
        </authorList>
    </citation>
    <scope>NUCLEOTIDE SEQUENCE [LARGE SCALE GENOMIC DNA]</scope>
    <source>
        <strain evidence="2 3">PA</strain>
    </source>
</reference>
<feature type="compositionally biased region" description="Polar residues" evidence="1">
    <location>
        <begin position="199"/>
        <end position="220"/>
    </location>
</feature>